<reference evidence="2 3" key="1">
    <citation type="submission" date="2023-09" db="EMBL/GenBank/DDBJ databases">
        <authorList>
            <person name="Rey-Velasco X."/>
        </authorList>
    </citation>
    <scope>NUCLEOTIDE SEQUENCE [LARGE SCALE GENOMIC DNA]</scope>
    <source>
        <strain evidence="2 3">W242</strain>
    </source>
</reference>
<dbReference type="EMBL" id="JAVRHZ010000002">
    <property type="protein sequence ID" value="MDT0555466.1"/>
    <property type="molecule type" value="Genomic_DNA"/>
</dbReference>
<evidence type="ECO:0000313" key="3">
    <source>
        <dbReference type="Proteomes" id="UP001254488"/>
    </source>
</evidence>
<dbReference type="InterPro" id="IPR046235">
    <property type="entry name" value="DUF6268"/>
</dbReference>
<evidence type="ECO:0000313" key="2">
    <source>
        <dbReference type="EMBL" id="MDT0555466.1"/>
    </source>
</evidence>
<evidence type="ECO:0000259" key="1">
    <source>
        <dbReference type="Pfam" id="PF19783"/>
    </source>
</evidence>
<keyword evidence="3" id="KW-1185">Reference proteome</keyword>
<dbReference type="Proteomes" id="UP001254488">
    <property type="component" value="Unassembled WGS sequence"/>
</dbReference>
<gene>
    <name evidence="2" type="ORF">RM538_05585</name>
</gene>
<dbReference type="RefSeq" id="WP_311332416.1">
    <property type="nucleotide sequence ID" value="NZ_JAVRHZ010000002.1"/>
</dbReference>
<proteinExistence type="predicted"/>
<protein>
    <submittedName>
        <fullName evidence="2">DUF6268 family outer membrane beta-barrel protein</fullName>
    </submittedName>
</protein>
<name>A0ABU2YB94_9FLAO</name>
<organism evidence="2 3">
    <name type="scientific">Patiriisocius hiemis</name>
    <dbReference type="NCBI Taxonomy" id="3075604"/>
    <lineage>
        <taxon>Bacteria</taxon>
        <taxon>Pseudomonadati</taxon>
        <taxon>Bacteroidota</taxon>
        <taxon>Flavobacteriia</taxon>
        <taxon>Flavobacteriales</taxon>
        <taxon>Flavobacteriaceae</taxon>
        <taxon>Patiriisocius</taxon>
    </lineage>
</organism>
<sequence>MKKILFFLLFVPAIVVGQDYVDLLKIGYGQTFNNDFVDTEESTFVKSFEADLTIPVVLNDNHALITGAVFSRNNLQLFPEASFTSLYSTILKVGLASTYNEKWSSTLVLLPKIASDYNEITGDDFYFGGVALLKYQKNEHLKYRFGLYASSEAFGIFSTPIFGWYYLSPNSKFEMDVSLPISTDINYTSGSITYGLDYYGIGRSFRLYNEEGVSESYVDLASLEFASYIQFNALQKSVLLRAKFGYSSNNYEIYPDGQTIDLGLSAFAFGDNRTQLNPDISGGFFVKFEAVYRFNITSSEEEKTKEE</sequence>
<accession>A0ABU2YB94</accession>
<comment type="caution">
    <text evidence="2">The sequence shown here is derived from an EMBL/GenBank/DDBJ whole genome shotgun (WGS) entry which is preliminary data.</text>
</comment>
<feature type="domain" description="DUF6268" evidence="1">
    <location>
        <begin position="84"/>
        <end position="187"/>
    </location>
</feature>
<dbReference type="Pfam" id="PF19783">
    <property type="entry name" value="DUF6268"/>
    <property type="match status" value="1"/>
</dbReference>